<name>A0ACB7PQS5_9PEZI</name>
<keyword evidence="2" id="KW-1185">Reference proteome</keyword>
<dbReference type="Proteomes" id="UP000724584">
    <property type="component" value="Unassembled WGS sequence"/>
</dbReference>
<evidence type="ECO:0000313" key="1">
    <source>
        <dbReference type="EMBL" id="KAH6650338.1"/>
    </source>
</evidence>
<sequence>MASCDSWRVFSAMRTADGRAEPWCKQFLGMPCWKRDDTTAVALSVDKRAAEPEADAEPWCTHFLGMPCWKRNGDDTSAVEKREAEAAAEPDRFCTRFTGSSCWKRDGGAVAAEEVKRCSSEGQACWKAKRAAAAVINAIDEGNAQKMARDADPGWCRQFLGMPCWKRAATCNGPAGVCTKATHDLHPMYNAARTIIEA</sequence>
<evidence type="ECO:0000313" key="2">
    <source>
        <dbReference type="Proteomes" id="UP000724584"/>
    </source>
</evidence>
<protein>
    <submittedName>
        <fullName evidence="1">Uncharacterized protein</fullName>
    </submittedName>
</protein>
<organism evidence="1 2">
    <name type="scientific">Chaetomium tenue</name>
    <dbReference type="NCBI Taxonomy" id="1854479"/>
    <lineage>
        <taxon>Eukaryota</taxon>
        <taxon>Fungi</taxon>
        <taxon>Dikarya</taxon>
        <taxon>Ascomycota</taxon>
        <taxon>Pezizomycotina</taxon>
        <taxon>Sordariomycetes</taxon>
        <taxon>Sordariomycetidae</taxon>
        <taxon>Sordariales</taxon>
        <taxon>Chaetomiaceae</taxon>
        <taxon>Chaetomium</taxon>
    </lineage>
</organism>
<accession>A0ACB7PQS5</accession>
<gene>
    <name evidence="1" type="ORF">F5144DRAFT_481083</name>
</gene>
<reference evidence="1 2" key="1">
    <citation type="journal article" date="2021" name="Nat. Commun.">
        <title>Genetic determinants of endophytism in the Arabidopsis root mycobiome.</title>
        <authorList>
            <person name="Mesny F."/>
            <person name="Miyauchi S."/>
            <person name="Thiergart T."/>
            <person name="Pickel B."/>
            <person name="Atanasova L."/>
            <person name="Karlsson M."/>
            <person name="Huettel B."/>
            <person name="Barry K.W."/>
            <person name="Haridas S."/>
            <person name="Chen C."/>
            <person name="Bauer D."/>
            <person name="Andreopoulos W."/>
            <person name="Pangilinan J."/>
            <person name="LaButti K."/>
            <person name="Riley R."/>
            <person name="Lipzen A."/>
            <person name="Clum A."/>
            <person name="Drula E."/>
            <person name="Henrissat B."/>
            <person name="Kohler A."/>
            <person name="Grigoriev I.V."/>
            <person name="Martin F.M."/>
            <person name="Hacquard S."/>
        </authorList>
    </citation>
    <scope>NUCLEOTIDE SEQUENCE [LARGE SCALE GENOMIC DNA]</scope>
    <source>
        <strain evidence="1 2">MPI-SDFR-AT-0079</strain>
    </source>
</reference>
<comment type="caution">
    <text evidence="1">The sequence shown here is derived from an EMBL/GenBank/DDBJ whole genome shotgun (WGS) entry which is preliminary data.</text>
</comment>
<dbReference type="EMBL" id="JAGIZQ010000001">
    <property type="protein sequence ID" value="KAH6650338.1"/>
    <property type="molecule type" value="Genomic_DNA"/>
</dbReference>
<proteinExistence type="predicted"/>